<protein>
    <submittedName>
        <fullName evidence="2">Acetyl-CoA:oxalate CoA-transferase</fullName>
        <ecNumber evidence="2">2.8.3.19</ecNumber>
    </submittedName>
</protein>
<proteinExistence type="predicted"/>
<evidence type="ECO:0000256" key="1">
    <source>
        <dbReference type="ARBA" id="ARBA00022679"/>
    </source>
</evidence>
<reference evidence="3" key="2">
    <citation type="submission" date="2024-01" db="EMBL/GenBank/DDBJ databases">
        <title>Roseobacter fucihabitans sp. nov., isolated from the brown alga Fucus spiralis.</title>
        <authorList>
            <person name="Hahnke S."/>
            <person name="Berger M."/>
            <person name="Schlingloff A."/>
            <person name="Athale I."/>
            <person name="Neumann-Schaal M."/>
            <person name="Adenaya A."/>
            <person name="Poehlein A."/>
            <person name="Daniel R."/>
            <person name="Pertersen J."/>
            <person name="Brinkhoff T."/>
        </authorList>
    </citation>
    <scope>NUCLEOTIDE SEQUENCE [LARGE SCALE GENOMIC DNA]</scope>
    <source>
        <strain evidence="3">B14</strain>
    </source>
</reference>
<evidence type="ECO:0000313" key="2">
    <source>
        <dbReference type="EMBL" id="WVX50664.1"/>
    </source>
</evidence>
<dbReference type="Proteomes" id="UP001318682">
    <property type="component" value="Chromosome"/>
</dbReference>
<accession>A0ABZ2C1B1</accession>
<dbReference type="PANTHER" id="PTHR48207">
    <property type="entry name" value="SUCCINATE--HYDROXYMETHYLGLUTARATE COA-TRANSFERASE"/>
    <property type="match status" value="1"/>
</dbReference>
<dbReference type="RefSeq" id="WP_187431938.1">
    <property type="nucleotide sequence ID" value="NZ_CP143423.1"/>
</dbReference>
<dbReference type="Pfam" id="PF02515">
    <property type="entry name" value="CoA_transf_3"/>
    <property type="match status" value="1"/>
</dbReference>
<dbReference type="Gene3D" id="3.30.1540.10">
    <property type="entry name" value="formyl-coa transferase, domain 3"/>
    <property type="match status" value="1"/>
</dbReference>
<evidence type="ECO:0000313" key="3">
    <source>
        <dbReference type="Proteomes" id="UP001318682"/>
    </source>
</evidence>
<organism evidence="2 3">
    <name type="scientific">Roseobacter fucihabitans</name>
    <dbReference type="NCBI Taxonomy" id="1537242"/>
    <lineage>
        <taxon>Bacteria</taxon>
        <taxon>Pseudomonadati</taxon>
        <taxon>Pseudomonadota</taxon>
        <taxon>Alphaproteobacteria</taxon>
        <taxon>Rhodobacterales</taxon>
        <taxon>Roseobacteraceae</taxon>
        <taxon>Roseobacter</taxon>
    </lineage>
</organism>
<dbReference type="SUPFAM" id="SSF89796">
    <property type="entry name" value="CoA-transferase family III (CaiB/BaiF)"/>
    <property type="match status" value="1"/>
</dbReference>
<dbReference type="PANTHER" id="PTHR48207:SF3">
    <property type="entry name" value="SUCCINATE--HYDROXYMETHYLGLUTARATE COA-TRANSFERASE"/>
    <property type="match status" value="1"/>
</dbReference>
<gene>
    <name evidence="2" type="primary">uctC_2</name>
    <name evidence="2" type="ORF">ROLI_037630</name>
</gene>
<sequence length="371" mass="39768">MSAPLAGLKVVELARVLAGPWAGQTLSDLGCDVIKVESPAGDDTRQWGPPFVTRDDDVSAAYFHSTNRGKRSVTADFRTEAGRQKVRDLLGDADILVENFKTGGLAKYGLDYASLAVDFPRLIYCSITGFGHTGPYAARAGYDFIIQGMSGLMSLTGEPEGQPQKYGIAITDILTGIYATTAILAAVHQRHSTGVGQHIDMSLMDVAVAVTSNQAMNYLTTGTPPKRMGNAHVNLAPYQVFDCADGHIIIATGNDGQYQRLCKLLGLDDMITAPRFLKNVDRLAHREEMISRLSAATRLRTRDDLLAACEGEGVPAGPINHMDDVMADPQVQARGMQVALGGVPGVRSPFTFSGAELALHRPAPKLGENDQ</sequence>
<keyword evidence="3" id="KW-1185">Reference proteome</keyword>
<keyword evidence="1 2" id="KW-0808">Transferase</keyword>
<dbReference type="EC" id="2.8.3.19" evidence="2"/>
<reference evidence="2 3" key="1">
    <citation type="submission" date="2015-07" db="EMBL/GenBank/DDBJ databases">
        <authorList>
            <person name="Voget S."/>
            <person name="Dogs M."/>
            <person name="Brinkhoff T.H."/>
            <person name="Daniel R."/>
        </authorList>
    </citation>
    <scope>NUCLEOTIDE SEQUENCE [LARGE SCALE GENOMIC DNA]</scope>
    <source>
        <strain evidence="2 3">B14</strain>
    </source>
</reference>
<dbReference type="InterPro" id="IPR023606">
    <property type="entry name" value="CoA-Trfase_III_dom_1_sf"/>
</dbReference>
<name>A0ABZ2C1B1_9RHOB</name>
<dbReference type="GO" id="GO:0016740">
    <property type="term" value="F:transferase activity"/>
    <property type="evidence" value="ECO:0007669"/>
    <property type="project" value="UniProtKB-KW"/>
</dbReference>
<dbReference type="InterPro" id="IPR044855">
    <property type="entry name" value="CoA-Trfase_III_dom3_sf"/>
</dbReference>
<dbReference type="EMBL" id="CP143423">
    <property type="protein sequence ID" value="WVX50664.1"/>
    <property type="molecule type" value="Genomic_DNA"/>
</dbReference>
<dbReference type="InterPro" id="IPR003673">
    <property type="entry name" value="CoA-Trfase_fam_III"/>
</dbReference>
<dbReference type="InterPro" id="IPR050483">
    <property type="entry name" value="CoA-transferase_III_domain"/>
</dbReference>
<dbReference type="Gene3D" id="3.40.50.10540">
    <property type="entry name" value="Crotonobetainyl-coa:carnitine coa-transferase, domain 1"/>
    <property type="match status" value="1"/>
</dbReference>